<feature type="domain" description="HTH lysR-type" evidence="6">
    <location>
        <begin position="1"/>
        <end position="58"/>
    </location>
</feature>
<dbReference type="SUPFAM" id="SSF53850">
    <property type="entry name" value="Periplasmic binding protein-like II"/>
    <property type="match status" value="1"/>
</dbReference>
<keyword evidence="5" id="KW-0804">Transcription</keyword>
<dbReference type="InterPro" id="IPR036388">
    <property type="entry name" value="WH-like_DNA-bd_sf"/>
</dbReference>
<dbReference type="FunFam" id="1.10.10.10:FF:000001">
    <property type="entry name" value="LysR family transcriptional regulator"/>
    <property type="match status" value="1"/>
</dbReference>
<dbReference type="AlphaFoldDB" id="A0A4R1HC60"/>
<dbReference type="PANTHER" id="PTHR30346">
    <property type="entry name" value="TRANSCRIPTIONAL DUAL REGULATOR HCAR-RELATED"/>
    <property type="match status" value="1"/>
</dbReference>
<dbReference type="InterPro" id="IPR005119">
    <property type="entry name" value="LysR_subst-bd"/>
</dbReference>
<evidence type="ECO:0000256" key="3">
    <source>
        <dbReference type="ARBA" id="ARBA00023125"/>
    </source>
</evidence>
<dbReference type="PROSITE" id="PS50931">
    <property type="entry name" value="HTH_LYSR"/>
    <property type="match status" value="1"/>
</dbReference>
<sequence length="318" mass="34663">MNLSELRYVIALARERHFGRAAASCFVSQPTLSIAVKKLEKELGIALFERASHEVRITPAGERVVEKAQQALEAVESVRQVARSEGDQLAGPLRIGAIFTIGPYLFPDLIPNLSERAPEMPLIVEENYTAVLAEKLKQGDLDVIVISLPFDEPNILTLPLYEEPFVILLPASHPLTARNTLRSGNLEGETILMLGAGHCFRDQVIEACPACAPRAIGEGNPVYTAEGSSLETIRHMVASGMGLTVLPCTAAGADRYSQRLLAIRRFTKPAPSRVVALAWRATFPRPRVIDVVKEAIAASQLSCIRPRLRKTRKTSAAG</sequence>
<dbReference type="EMBL" id="SMFX01000001">
    <property type="protein sequence ID" value="TCK18133.1"/>
    <property type="molecule type" value="Genomic_DNA"/>
</dbReference>
<keyword evidence="3" id="KW-0238">DNA-binding</keyword>
<evidence type="ECO:0000256" key="4">
    <source>
        <dbReference type="ARBA" id="ARBA00023159"/>
    </source>
</evidence>
<dbReference type="GO" id="GO:0032993">
    <property type="term" value="C:protein-DNA complex"/>
    <property type="evidence" value="ECO:0007669"/>
    <property type="project" value="TreeGrafter"/>
</dbReference>
<evidence type="ECO:0000256" key="1">
    <source>
        <dbReference type="ARBA" id="ARBA00009437"/>
    </source>
</evidence>
<dbReference type="PRINTS" id="PR00039">
    <property type="entry name" value="HTHLYSR"/>
</dbReference>
<protein>
    <submittedName>
        <fullName evidence="7">LysR family transcriptional regulator</fullName>
    </submittedName>
</protein>
<evidence type="ECO:0000256" key="2">
    <source>
        <dbReference type="ARBA" id="ARBA00023015"/>
    </source>
</evidence>
<dbReference type="CDD" id="cd08411">
    <property type="entry name" value="PBP2_OxyR"/>
    <property type="match status" value="1"/>
</dbReference>
<dbReference type="PANTHER" id="PTHR30346:SF26">
    <property type="entry name" value="HYDROGEN PEROXIDE-INDUCIBLE GENES ACTIVATOR"/>
    <property type="match status" value="1"/>
</dbReference>
<keyword evidence="2" id="KW-0805">Transcription regulation</keyword>
<evidence type="ECO:0000256" key="5">
    <source>
        <dbReference type="ARBA" id="ARBA00023163"/>
    </source>
</evidence>
<dbReference type="Pfam" id="PF00126">
    <property type="entry name" value="HTH_1"/>
    <property type="match status" value="1"/>
</dbReference>
<dbReference type="Pfam" id="PF03466">
    <property type="entry name" value="LysR_substrate"/>
    <property type="match status" value="1"/>
</dbReference>
<dbReference type="InterPro" id="IPR036390">
    <property type="entry name" value="WH_DNA-bd_sf"/>
</dbReference>
<dbReference type="GO" id="GO:0003677">
    <property type="term" value="F:DNA binding"/>
    <property type="evidence" value="ECO:0007669"/>
    <property type="project" value="UniProtKB-KW"/>
</dbReference>
<keyword evidence="4" id="KW-0010">Activator</keyword>
<dbReference type="SUPFAM" id="SSF46785">
    <property type="entry name" value="Winged helix' DNA-binding domain"/>
    <property type="match status" value="1"/>
</dbReference>
<organism evidence="7 8">
    <name type="scientific">Thiogranum longum</name>
    <dbReference type="NCBI Taxonomy" id="1537524"/>
    <lineage>
        <taxon>Bacteria</taxon>
        <taxon>Pseudomonadati</taxon>
        <taxon>Pseudomonadota</taxon>
        <taxon>Gammaproteobacteria</taxon>
        <taxon>Chromatiales</taxon>
        <taxon>Ectothiorhodospiraceae</taxon>
        <taxon>Thiogranum</taxon>
    </lineage>
</organism>
<evidence type="ECO:0000259" key="6">
    <source>
        <dbReference type="PROSITE" id="PS50931"/>
    </source>
</evidence>
<evidence type="ECO:0000313" key="8">
    <source>
        <dbReference type="Proteomes" id="UP000295707"/>
    </source>
</evidence>
<dbReference type="GO" id="GO:0003700">
    <property type="term" value="F:DNA-binding transcription factor activity"/>
    <property type="evidence" value="ECO:0007669"/>
    <property type="project" value="InterPro"/>
</dbReference>
<dbReference type="RefSeq" id="WP_132971958.1">
    <property type="nucleotide sequence ID" value="NZ_SMFX01000001.1"/>
</dbReference>
<name>A0A4R1HC60_9GAMM</name>
<gene>
    <name evidence="7" type="ORF">DFR30_1396</name>
</gene>
<dbReference type="Gene3D" id="1.10.10.10">
    <property type="entry name" value="Winged helix-like DNA-binding domain superfamily/Winged helix DNA-binding domain"/>
    <property type="match status" value="1"/>
</dbReference>
<dbReference type="Gene3D" id="3.40.190.10">
    <property type="entry name" value="Periplasmic binding protein-like II"/>
    <property type="match status" value="2"/>
</dbReference>
<dbReference type="Proteomes" id="UP000295707">
    <property type="component" value="Unassembled WGS sequence"/>
</dbReference>
<reference evidence="7 8" key="1">
    <citation type="submission" date="2019-03" db="EMBL/GenBank/DDBJ databases">
        <title>Genomic Encyclopedia of Type Strains, Phase IV (KMG-IV): sequencing the most valuable type-strain genomes for metagenomic binning, comparative biology and taxonomic classification.</title>
        <authorList>
            <person name="Goeker M."/>
        </authorList>
    </citation>
    <scope>NUCLEOTIDE SEQUENCE [LARGE SCALE GENOMIC DNA]</scope>
    <source>
        <strain evidence="7 8">DSM 19610</strain>
    </source>
</reference>
<dbReference type="OrthoDB" id="5297026at2"/>
<dbReference type="InterPro" id="IPR000847">
    <property type="entry name" value="LysR_HTH_N"/>
</dbReference>
<proteinExistence type="inferred from homology"/>
<comment type="caution">
    <text evidence="7">The sequence shown here is derived from an EMBL/GenBank/DDBJ whole genome shotgun (WGS) entry which is preliminary data.</text>
</comment>
<evidence type="ECO:0000313" key="7">
    <source>
        <dbReference type="EMBL" id="TCK18133.1"/>
    </source>
</evidence>
<comment type="similarity">
    <text evidence="1">Belongs to the LysR transcriptional regulatory family.</text>
</comment>
<keyword evidence="8" id="KW-1185">Reference proteome</keyword>
<accession>A0A4R1HC60</accession>